<gene>
    <name evidence="1" type="ORF">CMV_011179</name>
</gene>
<reference evidence="1" key="1">
    <citation type="submission" date="2020-03" db="EMBL/GenBank/DDBJ databases">
        <title>Castanea mollissima Vanexum genome sequencing.</title>
        <authorList>
            <person name="Staton M."/>
        </authorList>
    </citation>
    <scope>NUCLEOTIDE SEQUENCE</scope>
    <source>
        <tissue evidence="1">Leaf</tissue>
    </source>
</reference>
<dbReference type="Proteomes" id="UP000737018">
    <property type="component" value="Unassembled WGS sequence"/>
</dbReference>
<comment type="caution">
    <text evidence="1">The sequence shown here is derived from an EMBL/GenBank/DDBJ whole genome shotgun (WGS) entry which is preliminary data.</text>
</comment>
<proteinExistence type="predicted"/>
<dbReference type="AlphaFoldDB" id="A0A8J4R5S9"/>
<dbReference type="PANTHER" id="PTHR11017">
    <property type="entry name" value="LEUCINE-RICH REPEAT-CONTAINING PROTEIN"/>
    <property type="match status" value="1"/>
</dbReference>
<dbReference type="GO" id="GO:0006952">
    <property type="term" value="P:defense response"/>
    <property type="evidence" value="ECO:0007669"/>
    <property type="project" value="InterPro"/>
</dbReference>
<dbReference type="EMBL" id="JRKL02001348">
    <property type="protein sequence ID" value="KAF3964548.1"/>
    <property type="molecule type" value="Genomic_DNA"/>
</dbReference>
<dbReference type="PANTHER" id="PTHR11017:SF385">
    <property type="entry name" value="DISEASE RESISTANCE PROTEIN (TIR-NBS-LRR CLASS)-RELATED"/>
    <property type="match status" value="1"/>
</dbReference>
<organism evidence="1 2">
    <name type="scientific">Castanea mollissima</name>
    <name type="common">Chinese chestnut</name>
    <dbReference type="NCBI Taxonomy" id="60419"/>
    <lineage>
        <taxon>Eukaryota</taxon>
        <taxon>Viridiplantae</taxon>
        <taxon>Streptophyta</taxon>
        <taxon>Embryophyta</taxon>
        <taxon>Tracheophyta</taxon>
        <taxon>Spermatophyta</taxon>
        <taxon>Magnoliopsida</taxon>
        <taxon>eudicotyledons</taxon>
        <taxon>Gunneridae</taxon>
        <taxon>Pentapetalae</taxon>
        <taxon>rosids</taxon>
        <taxon>fabids</taxon>
        <taxon>Fagales</taxon>
        <taxon>Fagaceae</taxon>
        <taxon>Castanea</taxon>
    </lineage>
</organism>
<evidence type="ECO:0000313" key="1">
    <source>
        <dbReference type="EMBL" id="KAF3964548.1"/>
    </source>
</evidence>
<keyword evidence="2" id="KW-1185">Reference proteome</keyword>
<protein>
    <submittedName>
        <fullName evidence="1">Uncharacterized protein</fullName>
    </submittedName>
</protein>
<accession>A0A8J4R5S9</accession>
<sequence length="404" mass="46613">MGKEIVRQEAPDILRKRSRLYCYKDSLEVLTRNKGSKKIRGIKLHSPQPIEVQLHTEAFKRMENLKFLIVENVRICKAVEFLPNNLILLKWHDYPFHWPSEYFPEQLVAIEMPRNCIRLPKLINQECRLENLKDVNLEQNCMLLDSQSPSGLLNQVIEIIGILPNRVCGSARSNKLMDSQFTNYFPSATEGAESEDGDILMDPQFSNYLPFVAEGTEYEDGDISMDQQLSNYFPNETEGAESEDGGRSMDPQFSNYFPSDTEGVEYEHGDIAHTLYHLIESNPIDQNRVEVTYRTCFAHYDVEPNPRIEPLNPTLIKRWGVHVECTCPPQESVIPNLPLLTAGRDDDDVVEYRRELPFYGSDDKEEYQSPLVLDDTSMSCMSWLVEPTTKLFKLFCFCSPRNFS</sequence>
<dbReference type="OrthoDB" id="1710052at2759"/>
<dbReference type="InterPro" id="IPR044974">
    <property type="entry name" value="Disease_R_plants"/>
</dbReference>
<name>A0A8J4R5S9_9ROSI</name>
<evidence type="ECO:0000313" key="2">
    <source>
        <dbReference type="Proteomes" id="UP000737018"/>
    </source>
</evidence>